<dbReference type="EMBL" id="QGTX01000001">
    <property type="protein sequence ID" value="PWW24911.1"/>
    <property type="molecule type" value="Genomic_DNA"/>
</dbReference>
<dbReference type="Proteomes" id="UP000246661">
    <property type="component" value="Unassembled WGS sequence"/>
</dbReference>
<feature type="compositionally biased region" description="Low complexity" evidence="1">
    <location>
        <begin position="360"/>
        <end position="374"/>
    </location>
</feature>
<dbReference type="AlphaFoldDB" id="A0A317QQ30"/>
<evidence type="ECO:0000313" key="3">
    <source>
        <dbReference type="Proteomes" id="UP000246661"/>
    </source>
</evidence>
<feature type="region of interest" description="Disordered" evidence="1">
    <location>
        <begin position="306"/>
        <end position="397"/>
    </location>
</feature>
<keyword evidence="3" id="KW-1185">Reference proteome</keyword>
<evidence type="ECO:0000313" key="2">
    <source>
        <dbReference type="EMBL" id="PWW24911.1"/>
    </source>
</evidence>
<reference evidence="3" key="1">
    <citation type="submission" date="2018-05" db="EMBL/GenBank/DDBJ databases">
        <authorList>
            <person name="Klenk H.-P."/>
            <person name="Huntemann M."/>
            <person name="Clum A."/>
            <person name="Pillay M."/>
            <person name="Palaniappan K."/>
            <person name="Varghese N."/>
            <person name="Mikhailova N."/>
            <person name="Stamatis D."/>
            <person name="Reddy T."/>
            <person name="Daum C."/>
            <person name="Shapiro N."/>
            <person name="Ivanova N."/>
            <person name="Kyrpides N."/>
            <person name="Woyke T."/>
        </authorList>
    </citation>
    <scope>NUCLEOTIDE SEQUENCE [LARGE SCALE GENOMIC DNA]</scope>
    <source>
        <strain evidence="3">DSM 45417</strain>
    </source>
</reference>
<feature type="compositionally biased region" description="Basic residues" evidence="1">
    <location>
        <begin position="348"/>
        <end position="359"/>
    </location>
</feature>
<feature type="compositionally biased region" description="Low complexity" evidence="1">
    <location>
        <begin position="310"/>
        <end position="347"/>
    </location>
</feature>
<sequence length="422" mass="45570">MVVIVRLVKRVLVGLLALLVVWGGLAAWQFHEMAGAEPGALVTAADESNGPSKCYVGWQPSEGSIVFETIRPGDPGTAHTRMTIRAKWRAEDLTFDSCRDRVAFEFETALKLSTTGLARNFSIESTDLPGAYVDSSRAWDRRDLTVGIDDVTRLMPDQWYTLKVRIPGSLSDSERMSLAASRGYLWAPCFLPPFDSAHCVAGWEQSEEYGTSQRIDLVPNGTPVSVGVPITWSFPPRNTLLGKILRDPATGTAWLIDGQYDRHWIPDGGTYECLTGSGVQVVESFGSPPMAISDILARSFDAGPDATCGASAPTSSAPTSSAPTSSAPTSSAPTSSAPTSSAPTSSAPRRRLPRRRLHVGSHVVGSHVVGSHVVGPRRRLPRRRLPRPPTGHARSRRVPARSDLWRIDASCCHAELGDGPPW</sequence>
<gene>
    <name evidence="2" type="ORF">JD79_04103</name>
</gene>
<protein>
    <submittedName>
        <fullName evidence="2">Uncharacterized protein</fullName>
    </submittedName>
</protein>
<organism evidence="2 3">
    <name type="scientific">Geodermatophilus normandii</name>
    <dbReference type="NCBI Taxonomy" id="1137989"/>
    <lineage>
        <taxon>Bacteria</taxon>
        <taxon>Bacillati</taxon>
        <taxon>Actinomycetota</taxon>
        <taxon>Actinomycetes</taxon>
        <taxon>Geodermatophilales</taxon>
        <taxon>Geodermatophilaceae</taxon>
        <taxon>Geodermatophilus</taxon>
    </lineage>
</organism>
<comment type="caution">
    <text evidence="2">The sequence shown here is derived from an EMBL/GenBank/DDBJ whole genome shotgun (WGS) entry which is preliminary data.</text>
</comment>
<name>A0A317QQ30_9ACTN</name>
<feature type="compositionally biased region" description="Basic residues" evidence="1">
    <location>
        <begin position="375"/>
        <end position="386"/>
    </location>
</feature>
<accession>A0A317QQ30</accession>
<evidence type="ECO:0000256" key="1">
    <source>
        <dbReference type="SAM" id="MobiDB-lite"/>
    </source>
</evidence>
<proteinExistence type="predicted"/>